<accession>A0ABU7RDB7</accession>
<dbReference type="InterPro" id="IPR051786">
    <property type="entry name" value="ASN_synthetase/amidase"/>
</dbReference>
<dbReference type="PANTHER" id="PTHR43284:SF1">
    <property type="entry name" value="ASPARAGINE SYNTHETASE"/>
    <property type="match status" value="1"/>
</dbReference>
<dbReference type="EMBL" id="JAZGLY010000001">
    <property type="protein sequence ID" value="MEE6185992.1"/>
    <property type="molecule type" value="Genomic_DNA"/>
</dbReference>
<evidence type="ECO:0000313" key="6">
    <source>
        <dbReference type="Proteomes" id="UP001357452"/>
    </source>
</evidence>
<comment type="catalytic activity">
    <reaction evidence="3">
        <text>L-aspartate + L-glutamine + ATP + H2O = L-asparagine + L-glutamate + AMP + diphosphate + H(+)</text>
        <dbReference type="Rhea" id="RHEA:12228"/>
        <dbReference type="ChEBI" id="CHEBI:15377"/>
        <dbReference type="ChEBI" id="CHEBI:15378"/>
        <dbReference type="ChEBI" id="CHEBI:29985"/>
        <dbReference type="ChEBI" id="CHEBI:29991"/>
        <dbReference type="ChEBI" id="CHEBI:30616"/>
        <dbReference type="ChEBI" id="CHEBI:33019"/>
        <dbReference type="ChEBI" id="CHEBI:58048"/>
        <dbReference type="ChEBI" id="CHEBI:58359"/>
        <dbReference type="ChEBI" id="CHEBI:456215"/>
        <dbReference type="EC" id="6.3.5.4"/>
    </reaction>
</comment>
<dbReference type="Proteomes" id="UP001357452">
    <property type="component" value="Unassembled WGS sequence"/>
</dbReference>
<dbReference type="EC" id="6.3.5.4" evidence="2"/>
<dbReference type="SUPFAM" id="SSF52402">
    <property type="entry name" value="Adenine nucleotide alpha hydrolases-like"/>
    <property type="match status" value="1"/>
</dbReference>
<dbReference type="SUPFAM" id="SSF56235">
    <property type="entry name" value="N-terminal nucleophile aminohydrolases (Ntn hydrolases)"/>
    <property type="match status" value="1"/>
</dbReference>
<comment type="pathway">
    <text evidence="1">Amino-acid biosynthesis; L-asparagine biosynthesis; L-asparagine from L-aspartate (L-Gln route): step 1/1.</text>
</comment>
<dbReference type="InterPro" id="IPR017932">
    <property type="entry name" value="GATase_2_dom"/>
</dbReference>
<proteinExistence type="predicted"/>
<evidence type="ECO:0000256" key="2">
    <source>
        <dbReference type="ARBA" id="ARBA00012737"/>
    </source>
</evidence>
<reference evidence="5 6" key="1">
    <citation type="submission" date="2024-01" db="EMBL/GenBank/DDBJ databases">
        <title>Niabella digestum sp. nov., isolated from waste digestion system.</title>
        <authorList>
            <person name="Zhang L."/>
        </authorList>
    </citation>
    <scope>NUCLEOTIDE SEQUENCE [LARGE SCALE GENOMIC DNA]</scope>
    <source>
        <strain evidence="5 6">A18</strain>
    </source>
</reference>
<dbReference type="RefSeq" id="WP_330973397.1">
    <property type="nucleotide sequence ID" value="NZ_JAZGLY010000001.1"/>
</dbReference>
<dbReference type="PANTHER" id="PTHR43284">
    <property type="entry name" value="ASPARAGINE SYNTHETASE (GLUTAMINE-HYDROLYZING)"/>
    <property type="match status" value="1"/>
</dbReference>
<dbReference type="InterPro" id="IPR014729">
    <property type="entry name" value="Rossmann-like_a/b/a_fold"/>
</dbReference>
<dbReference type="InterPro" id="IPR001962">
    <property type="entry name" value="Asn_synthase"/>
</dbReference>
<evidence type="ECO:0000256" key="1">
    <source>
        <dbReference type="ARBA" id="ARBA00005187"/>
    </source>
</evidence>
<keyword evidence="6" id="KW-1185">Reference proteome</keyword>
<dbReference type="Pfam" id="PF00733">
    <property type="entry name" value="Asn_synthase"/>
    <property type="match status" value="1"/>
</dbReference>
<dbReference type="Gene3D" id="3.40.50.620">
    <property type="entry name" value="HUPs"/>
    <property type="match status" value="2"/>
</dbReference>
<evidence type="ECO:0000259" key="4">
    <source>
        <dbReference type="PROSITE" id="PS51278"/>
    </source>
</evidence>
<dbReference type="Pfam" id="PF13537">
    <property type="entry name" value="GATase_7"/>
    <property type="match status" value="1"/>
</dbReference>
<comment type="caution">
    <text evidence="5">The sequence shown here is derived from an EMBL/GenBank/DDBJ whole genome shotgun (WGS) entry which is preliminary data.</text>
</comment>
<organism evidence="5 6">
    <name type="scientific">Niabella digestorum</name>
    <dbReference type="NCBI Taxonomy" id="3117701"/>
    <lineage>
        <taxon>Bacteria</taxon>
        <taxon>Pseudomonadati</taxon>
        <taxon>Bacteroidota</taxon>
        <taxon>Chitinophagia</taxon>
        <taxon>Chitinophagales</taxon>
        <taxon>Chitinophagaceae</taxon>
        <taxon>Niabella</taxon>
    </lineage>
</organism>
<name>A0ABU7RDB7_9BACT</name>
<dbReference type="Gene3D" id="3.60.20.10">
    <property type="entry name" value="Glutamine Phosphoribosylpyrophosphate, subunit 1, domain 1"/>
    <property type="match status" value="1"/>
</dbReference>
<gene>
    <name evidence="5" type="ORF">V2H41_01775</name>
</gene>
<sequence>MSLIFGCWLFEPGKSVANTLERMCTTLAVLSQGAYNQRIHNNTGVGHIRTLPHITDSQEASIFLNATFLFTAQGRIDNSPALCRKLGIEISDGYTSEYLMWQSFLKWGKDCVNELRGDWSFAVWNYETQELFIARDPMGYTALYYYQDATGFYFSSSLKNLLTLPSYQKQLNEEYWLRMLTLWDHLEANHQTFFKGIHTIPLAHTLTLKKDSKVTLNRYWYPQHTSIRIYKNKQDYAEEMYDIFSHAVAVRLKSPKPIASMLSGGLDSSAVSYIAARLLQQKNIPLTTFSHVPLFQKELQGIDIAEKQILDETPLILETVKAAGNINPILLNSANYSILQGMIDVLKIYDAPIHGAFNAYWIQDIFRTASQKGFGVLLTGEGGNGSISFKGRPQLLPLQWKQVLQHPFRYLKSHIAKPIVKTLYPQYFEKRKRAHNDLADYVTMIFANEQLLQKYQILEDIQTNQKSFQLNIKDINELKEQFVSLYQIRSLFGAAHNHFYGVEMRDPCADQDVMEFFFSLPNEAFFDEHHNNRMLVKRMMKGRIPDSVLFEKKKGLQSSDILYRVKAQQHEITEAIALLSKSAAATSCIDVQKLSAAWQTYLAQPYTSPFQIQCLLKAIHFGLFLQMHFD</sequence>
<evidence type="ECO:0000256" key="3">
    <source>
        <dbReference type="ARBA" id="ARBA00048741"/>
    </source>
</evidence>
<evidence type="ECO:0000313" key="5">
    <source>
        <dbReference type="EMBL" id="MEE6185992.1"/>
    </source>
</evidence>
<dbReference type="InterPro" id="IPR029055">
    <property type="entry name" value="Ntn_hydrolases_N"/>
</dbReference>
<protein>
    <recommendedName>
        <fullName evidence="2">asparagine synthase (glutamine-hydrolyzing)</fullName>
        <ecNumber evidence="2">6.3.5.4</ecNumber>
    </recommendedName>
</protein>
<feature type="domain" description="Glutamine amidotransferase type-2" evidence="4">
    <location>
        <begin position="1"/>
        <end position="211"/>
    </location>
</feature>
<dbReference type="PROSITE" id="PS51278">
    <property type="entry name" value="GATASE_TYPE_2"/>
    <property type="match status" value="1"/>
</dbReference>